<evidence type="ECO:0000256" key="1">
    <source>
        <dbReference type="ARBA" id="ARBA00022574"/>
    </source>
</evidence>
<gene>
    <name evidence="5" type="ORF">B0T24DRAFT_645076</name>
</gene>
<dbReference type="InterPro" id="IPR020472">
    <property type="entry name" value="WD40_PAC1"/>
</dbReference>
<comment type="caution">
    <text evidence="5">The sequence shown here is derived from an EMBL/GenBank/DDBJ whole genome shotgun (WGS) entry which is preliminary data.</text>
</comment>
<keyword evidence="2" id="KW-0677">Repeat</keyword>
<reference evidence="5" key="2">
    <citation type="submission" date="2023-06" db="EMBL/GenBank/DDBJ databases">
        <authorList>
            <consortium name="Lawrence Berkeley National Laboratory"/>
            <person name="Haridas S."/>
            <person name="Hensen N."/>
            <person name="Bonometti L."/>
            <person name="Westerberg I."/>
            <person name="Brannstrom I.O."/>
            <person name="Guillou S."/>
            <person name="Cros-Aarteil S."/>
            <person name="Calhoun S."/>
            <person name="Kuo A."/>
            <person name="Mondo S."/>
            <person name="Pangilinan J."/>
            <person name="Riley R."/>
            <person name="Labutti K."/>
            <person name="Andreopoulos B."/>
            <person name="Lipzen A."/>
            <person name="Chen C."/>
            <person name="Yanf M."/>
            <person name="Daum C."/>
            <person name="Ng V."/>
            <person name="Clum A."/>
            <person name="Steindorff A."/>
            <person name="Ohm R."/>
            <person name="Martin F."/>
            <person name="Silar P."/>
            <person name="Natvig D."/>
            <person name="Lalanne C."/>
            <person name="Gautier V."/>
            <person name="Ament-Velasquez S.L."/>
            <person name="Kruys A."/>
            <person name="Hutchinson M.I."/>
            <person name="Powell A.J."/>
            <person name="Barry K."/>
            <person name="Miller A.N."/>
            <person name="Grigoriev I.V."/>
            <person name="Debuchy R."/>
            <person name="Gladieux P."/>
            <person name="Thoren M.H."/>
            <person name="Johannesson H."/>
        </authorList>
    </citation>
    <scope>NUCLEOTIDE SEQUENCE</scope>
    <source>
        <strain evidence="5">CBS 958.72</strain>
    </source>
</reference>
<dbReference type="Gene3D" id="2.130.10.10">
    <property type="entry name" value="YVTN repeat-like/Quinoprotein amine dehydrogenase"/>
    <property type="match status" value="2"/>
</dbReference>
<dbReference type="SUPFAM" id="SSF52540">
    <property type="entry name" value="P-loop containing nucleoside triphosphate hydrolases"/>
    <property type="match status" value="1"/>
</dbReference>
<evidence type="ECO:0000313" key="5">
    <source>
        <dbReference type="EMBL" id="KAK3382253.1"/>
    </source>
</evidence>
<evidence type="ECO:0000313" key="6">
    <source>
        <dbReference type="Proteomes" id="UP001287356"/>
    </source>
</evidence>
<dbReference type="PANTHER" id="PTHR10039">
    <property type="entry name" value="AMELOGENIN"/>
    <property type="match status" value="1"/>
</dbReference>
<dbReference type="SUPFAM" id="SSF50978">
    <property type="entry name" value="WD40 repeat-like"/>
    <property type="match status" value="1"/>
</dbReference>
<dbReference type="InterPro" id="IPR036322">
    <property type="entry name" value="WD40_repeat_dom_sf"/>
</dbReference>
<evidence type="ECO:0000256" key="2">
    <source>
        <dbReference type="ARBA" id="ARBA00022737"/>
    </source>
</evidence>
<dbReference type="Pfam" id="PF00400">
    <property type="entry name" value="WD40"/>
    <property type="match status" value="3"/>
</dbReference>
<dbReference type="Pfam" id="PF24883">
    <property type="entry name" value="NPHP3_N"/>
    <property type="match status" value="1"/>
</dbReference>
<dbReference type="CDD" id="cd00200">
    <property type="entry name" value="WD40"/>
    <property type="match status" value="1"/>
</dbReference>
<dbReference type="EMBL" id="JAULSN010000001">
    <property type="protein sequence ID" value="KAK3382253.1"/>
    <property type="molecule type" value="Genomic_DNA"/>
</dbReference>
<evidence type="ECO:0000259" key="4">
    <source>
        <dbReference type="PROSITE" id="PS50837"/>
    </source>
</evidence>
<dbReference type="AlphaFoldDB" id="A0AAE0TWP3"/>
<dbReference type="PROSITE" id="PS50294">
    <property type="entry name" value="WD_REPEATS_REGION"/>
    <property type="match status" value="3"/>
</dbReference>
<dbReference type="PANTHER" id="PTHR10039:SF14">
    <property type="entry name" value="NACHT DOMAIN-CONTAINING PROTEIN"/>
    <property type="match status" value="1"/>
</dbReference>
<dbReference type="InterPro" id="IPR015943">
    <property type="entry name" value="WD40/YVTN_repeat-like_dom_sf"/>
</dbReference>
<dbReference type="Pfam" id="PF22939">
    <property type="entry name" value="WHD_GPIID"/>
    <property type="match status" value="1"/>
</dbReference>
<keyword evidence="1 3" id="KW-0853">WD repeat</keyword>
<dbReference type="InterPro" id="IPR056884">
    <property type="entry name" value="NPHP3-like_N"/>
</dbReference>
<sequence>MTIAAEVKRGLESAQKYCGPDPTSLDERDLECLRALRLTNPRDDKIRIQQEKGGLLEGSYSWVLDNDNFRQWRDNQENRLLWINGDPGKGKTMLLCGIIDELVKSATHTTNVSFFFCQATNGDINDATAVLRGLLYLFVKQQPSLISQVRETYDDSGKKCFEGPNAWVALSKMFTSILKDERLHDTYLIIDALDECVTGLSLLLTLIVQESAAYSNVKWIVSSRNWPSIEKDLNTATQKATLCLELNEKSVSRAVAAYVRFKVDQLAARNKYRPGTRDAVERYLSLHAYGTFLWVALVCHELRDVSWDVQRKLKAFPPGLDALYQRMVRQICGSEHAELCKNILAVISAVRRPITLDELETFVDMPEEASASYEVLAEIIGHCGSFLTLQERTISFVHQSAKDFLVQEASKNSLSRIQDPRIQDSWIKDSWIQDAHRSIFLRSLQVMTDTLRRDIYNLYAPGFPIGKVELPTPDPLAAARYSCVYWIDHLDDCSADDQKKYLQEKGPVDTFLQQKYLYWLEALSLLRSVSNGVLAMARLEGLLQASALIFSPAGSRIRRLFQTEEPKWMITKPLMENEWSACLSTLEGHSDSVHSVAWSYDATRLVSGSRDNTVKIWDPATGQCLSTLEGHCDLVHSVAWSYDTTRLASGSRDNTVKIWDPATGQCLSTLEGHSHPVHSVAWSYDATRLASGSWDNTVKIWDPATGQCLSTLEGHSDCLTAFLSQTCSIWLKERNLDYI</sequence>
<feature type="repeat" description="WD" evidence="3">
    <location>
        <begin position="628"/>
        <end position="669"/>
    </location>
</feature>
<accession>A0AAE0TWP3</accession>
<reference evidence="5" key="1">
    <citation type="journal article" date="2023" name="Mol. Phylogenet. Evol.">
        <title>Genome-scale phylogeny and comparative genomics of the fungal order Sordariales.</title>
        <authorList>
            <person name="Hensen N."/>
            <person name="Bonometti L."/>
            <person name="Westerberg I."/>
            <person name="Brannstrom I.O."/>
            <person name="Guillou S."/>
            <person name="Cros-Aarteil S."/>
            <person name="Calhoun S."/>
            <person name="Haridas S."/>
            <person name="Kuo A."/>
            <person name="Mondo S."/>
            <person name="Pangilinan J."/>
            <person name="Riley R."/>
            <person name="LaButti K."/>
            <person name="Andreopoulos B."/>
            <person name="Lipzen A."/>
            <person name="Chen C."/>
            <person name="Yan M."/>
            <person name="Daum C."/>
            <person name="Ng V."/>
            <person name="Clum A."/>
            <person name="Steindorff A."/>
            <person name="Ohm R.A."/>
            <person name="Martin F."/>
            <person name="Silar P."/>
            <person name="Natvig D.O."/>
            <person name="Lalanne C."/>
            <person name="Gautier V."/>
            <person name="Ament-Velasquez S.L."/>
            <person name="Kruys A."/>
            <person name="Hutchinson M.I."/>
            <person name="Powell A.J."/>
            <person name="Barry K."/>
            <person name="Miller A.N."/>
            <person name="Grigoriev I.V."/>
            <person name="Debuchy R."/>
            <person name="Gladieux P."/>
            <person name="Hiltunen Thoren M."/>
            <person name="Johannesson H."/>
        </authorList>
    </citation>
    <scope>NUCLEOTIDE SEQUENCE</scope>
    <source>
        <strain evidence="5">CBS 958.72</strain>
    </source>
</reference>
<keyword evidence="6" id="KW-1185">Reference proteome</keyword>
<feature type="repeat" description="WD" evidence="3">
    <location>
        <begin position="670"/>
        <end position="711"/>
    </location>
</feature>
<dbReference type="InterPro" id="IPR054471">
    <property type="entry name" value="GPIID_WHD"/>
</dbReference>
<dbReference type="FunFam" id="3.40.50.300:FF:001638">
    <property type="entry name" value="NACHT and WD40 domain protein"/>
    <property type="match status" value="1"/>
</dbReference>
<name>A0AAE0TWP3_9PEZI</name>
<dbReference type="PROSITE" id="PS50082">
    <property type="entry name" value="WD_REPEATS_2"/>
    <property type="match status" value="3"/>
</dbReference>
<evidence type="ECO:0000256" key="3">
    <source>
        <dbReference type="PROSITE-ProRule" id="PRU00221"/>
    </source>
</evidence>
<dbReference type="InterPro" id="IPR027417">
    <property type="entry name" value="P-loop_NTPase"/>
</dbReference>
<proteinExistence type="predicted"/>
<feature type="repeat" description="WD" evidence="3">
    <location>
        <begin position="586"/>
        <end position="627"/>
    </location>
</feature>
<organism evidence="5 6">
    <name type="scientific">Lasiosphaeria ovina</name>
    <dbReference type="NCBI Taxonomy" id="92902"/>
    <lineage>
        <taxon>Eukaryota</taxon>
        <taxon>Fungi</taxon>
        <taxon>Dikarya</taxon>
        <taxon>Ascomycota</taxon>
        <taxon>Pezizomycotina</taxon>
        <taxon>Sordariomycetes</taxon>
        <taxon>Sordariomycetidae</taxon>
        <taxon>Sordariales</taxon>
        <taxon>Lasiosphaeriaceae</taxon>
        <taxon>Lasiosphaeria</taxon>
    </lineage>
</organism>
<dbReference type="SMART" id="SM00320">
    <property type="entry name" value="WD40"/>
    <property type="match status" value="3"/>
</dbReference>
<dbReference type="Proteomes" id="UP001287356">
    <property type="component" value="Unassembled WGS sequence"/>
</dbReference>
<dbReference type="Gene3D" id="3.40.50.300">
    <property type="entry name" value="P-loop containing nucleotide triphosphate hydrolases"/>
    <property type="match status" value="1"/>
</dbReference>
<dbReference type="PRINTS" id="PR00320">
    <property type="entry name" value="GPROTEINBRPT"/>
</dbReference>
<dbReference type="InterPro" id="IPR007111">
    <property type="entry name" value="NACHT_NTPase"/>
</dbReference>
<protein>
    <recommendedName>
        <fullName evidence="4">NACHT domain-containing protein</fullName>
    </recommendedName>
</protein>
<feature type="domain" description="NACHT" evidence="4">
    <location>
        <begin position="79"/>
        <end position="304"/>
    </location>
</feature>
<dbReference type="PROSITE" id="PS50837">
    <property type="entry name" value="NACHT"/>
    <property type="match status" value="1"/>
</dbReference>
<dbReference type="InterPro" id="IPR001680">
    <property type="entry name" value="WD40_rpt"/>
</dbReference>